<gene>
    <name evidence="3" type="ORF">GBAR_LOCUS5073</name>
</gene>
<dbReference type="AlphaFoldDB" id="A0AA35R968"/>
<proteinExistence type="predicted"/>
<name>A0AA35R968_GEOBA</name>
<evidence type="ECO:0000256" key="1">
    <source>
        <dbReference type="SAM" id="MobiDB-lite"/>
    </source>
</evidence>
<dbReference type="EMBL" id="CASHTH010000748">
    <property type="protein sequence ID" value="CAI8007155.1"/>
    <property type="molecule type" value="Genomic_DNA"/>
</dbReference>
<evidence type="ECO:0000313" key="3">
    <source>
        <dbReference type="EMBL" id="CAI8007155.1"/>
    </source>
</evidence>
<protein>
    <submittedName>
        <fullName evidence="3">Uncharacterized protein</fullName>
    </submittedName>
</protein>
<dbReference type="Proteomes" id="UP001174909">
    <property type="component" value="Unassembled WGS sequence"/>
</dbReference>
<feature type="region of interest" description="Disordered" evidence="1">
    <location>
        <begin position="1"/>
        <end position="26"/>
    </location>
</feature>
<evidence type="ECO:0000313" key="4">
    <source>
        <dbReference type="Proteomes" id="UP001174909"/>
    </source>
</evidence>
<keyword evidence="2" id="KW-0472">Membrane</keyword>
<evidence type="ECO:0000256" key="2">
    <source>
        <dbReference type="SAM" id="Phobius"/>
    </source>
</evidence>
<keyword evidence="2" id="KW-0812">Transmembrane</keyword>
<comment type="caution">
    <text evidence="3">The sequence shown here is derived from an EMBL/GenBank/DDBJ whole genome shotgun (WGS) entry which is preliminary data.</text>
</comment>
<feature type="compositionally biased region" description="Low complexity" evidence="1">
    <location>
        <begin position="7"/>
        <end position="25"/>
    </location>
</feature>
<sequence length="254" mass="27173">MKASLRLSGSALDPAPAASLPAQQARGHPLALRRNGGEMLSHIVFRPVRGGRFIGHCKPDPCEFGERACRPVPAYAIDGNSVYATNESHRSQYLRTPDVANNPGECAMPDPQATRTTAQPRRRRSLRPLALLAIGPLALGLLVGGCTAVEYTTDYIGDLFSYVEDDDEIFGDNAIPGGDEPYRSLSEVPAEAPAMSSTEERAALTAGLVADRENAQHTAETLRARVDPEEPMTQVRAVYQPAEEATEPAPANGG</sequence>
<keyword evidence="2" id="KW-1133">Transmembrane helix</keyword>
<feature type="transmembrane region" description="Helical" evidence="2">
    <location>
        <begin position="129"/>
        <end position="151"/>
    </location>
</feature>
<reference evidence="3" key="1">
    <citation type="submission" date="2023-03" db="EMBL/GenBank/DDBJ databases">
        <authorList>
            <person name="Steffen K."/>
            <person name="Cardenas P."/>
        </authorList>
    </citation>
    <scope>NUCLEOTIDE SEQUENCE</scope>
</reference>
<accession>A0AA35R968</accession>
<organism evidence="3 4">
    <name type="scientific">Geodia barretti</name>
    <name type="common">Barrett's horny sponge</name>
    <dbReference type="NCBI Taxonomy" id="519541"/>
    <lineage>
        <taxon>Eukaryota</taxon>
        <taxon>Metazoa</taxon>
        <taxon>Porifera</taxon>
        <taxon>Demospongiae</taxon>
        <taxon>Heteroscleromorpha</taxon>
        <taxon>Tetractinellida</taxon>
        <taxon>Astrophorina</taxon>
        <taxon>Geodiidae</taxon>
        <taxon>Geodia</taxon>
    </lineage>
</organism>
<keyword evidence="4" id="KW-1185">Reference proteome</keyword>